<dbReference type="Proteomes" id="UP001163046">
    <property type="component" value="Unassembled WGS sequence"/>
</dbReference>
<feature type="compositionally biased region" description="Polar residues" evidence="1">
    <location>
        <begin position="146"/>
        <end position="159"/>
    </location>
</feature>
<protein>
    <submittedName>
        <fullName evidence="2">Uncharacterized protein</fullName>
    </submittedName>
</protein>
<feature type="region of interest" description="Disordered" evidence="1">
    <location>
        <begin position="30"/>
        <end position="159"/>
    </location>
</feature>
<dbReference type="EMBL" id="MU826831">
    <property type="protein sequence ID" value="KAJ7373245.1"/>
    <property type="molecule type" value="Genomic_DNA"/>
</dbReference>
<accession>A0A9X0CRR9</accession>
<name>A0A9X0CRR9_9CNID</name>
<reference evidence="2" key="1">
    <citation type="submission" date="2023-01" db="EMBL/GenBank/DDBJ databases">
        <title>Genome assembly of the deep-sea coral Lophelia pertusa.</title>
        <authorList>
            <person name="Herrera S."/>
            <person name="Cordes E."/>
        </authorList>
    </citation>
    <scope>NUCLEOTIDE SEQUENCE</scope>
    <source>
        <strain evidence="2">USNM1676648</strain>
        <tissue evidence="2">Polyp</tissue>
    </source>
</reference>
<proteinExistence type="predicted"/>
<sequence length="204" mass="21159">MSVVWRKFPSGAEIMEKFGKDSTKKIFMHWKKERGGASTALQASASPPTSVPANTSQIPASVPSASNGATASLPPPTQPTPPLLPPSHPHPPSVPPSHPIPPSVPPSHPNPPFVPPSHPIPPSVPPSHPIPPSVPPSHPNPPSVPQTHLTPPSVPISSQNSAIITSVPMSNPGLTGAASNPLPAGSCYDYFSCHQLSPHSICQH</sequence>
<feature type="compositionally biased region" description="Pro residues" evidence="1">
    <location>
        <begin position="73"/>
        <end position="144"/>
    </location>
</feature>
<keyword evidence="3" id="KW-1185">Reference proteome</keyword>
<evidence type="ECO:0000313" key="3">
    <source>
        <dbReference type="Proteomes" id="UP001163046"/>
    </source>
</evidence>
<gene>
    <name evidence="2" type="ORF">OS493_012834</name>
</gene>
<dbReference type="AlphaFoldDB" id="A0A9X0CRR9"/>
<comment type="caution">
    <text evidence="2">The sequence shown here is derived from an EMBL/GenBank/DDBJ whole genome shotgun (WGS) entry which is preliminary data.</text>
</comment>
<evidence type="ECO:0000256" key="1">
    <source>
        <dbReference type="SAM" id="MobiDB-lite"/>
    </source>
</evidence>
<evidence type="ECO:0000313" key="2">
    <source>
        <dbReference type="EMBL" id="KAJ7373245.1"/>
    </source>
</evidence>
<dbReference type="PRINTS" id="PR01217">
    <property type="entry name" value="PRICHEXTENSN"/>
</dbReference>
<organism evidence="2 3">
    <name type="scientific">Desmophyllum pertusum</name>
    <dbReference type="NCBI Taxonomy" id="174260"/>
    <lineage>
        <taxon>Eukaryota</taxon>
        <taxon>Metazoa</taxon>
        <taxon>Cnidaria</taxon>
        <taxon>Anthozoa</taxon>
        <taxon>Hexacorallia</taxon>
        <taxon>Scleractinia</taxon>
        <taxon>Caryophylliina</taxon>
        <taxon>Caryophylliidae</taxon>
        <taxon>Desmophyllum</taxon>
    </lineage>
</organism>
<feature type="compositionally biased region" description="Polar residues" evidence="1">
    <location>
        <begin position="39"/>
        <end position="70"/>
    </location>
</feature>